<dbReference type="Proteomes" id="UP000198512">
    <property type="component" value="Unassembled WGS sequence"/>
</dbReference>
<feature type="domain" description="Tyr recombinase" evidence="5">
    <location>
        <begin position="236"/>
        <end position="423"/>
    </location>
</feature>
<proteinExistence type="inferred from homology"/>
<dbReference type="EMBL" id="FOFP01000014">
    <property type="protein sequence ID" value="SER04436.1"/>
    <property type="molecule type" value="Genomic_DNA"/>
</dbReference>
<dbReference type="SUPFAM" id="SSF56349">
    <property type="entry name" value="DNA breaking-rejoining enzymes"/>
    <property type="match status" value="1"/>
</dbReference>
<dbReference type="PANTHER" id="PTHR30629:SF2">
    <property type="entry name" value="PROPHAGE INTEGRASE INTS-RELATED"/>
    <property type="match status" value="1"/>
</dbReference>
<dbReference type="InterPro" id="IPR013762">
    <property type="entry name" value="Integrase-like_cat_sf"/>
</dbReference>
<evidence type="ECO:0000256" key="1">
    <source>
        <dbReference type="ARBA" id="ARBA00008857"/>
    </source>
</evidence>
<name>A0ABY1BK76_9PSED</name>
<evidence type="ECO:0000313" key="7">
    <source>
        <dbReference type="Proteomes" id="UP000198512"/>
    </source>
</evidence>
<gene>
    <name evidence="6" type="ORF">SAMN05216600_1148</name>
</gene>
<evidence type="ECO:0000313" key="6">
    <source>
        <dbReference type="EMBL" id="SER04436.1"/>
    </source>
</evidence>
<evidence type="ECO:0000256" key="2">
    <source>
        <dbReference type="ARBA" id="ARBA00022908"/>
    </source>
</evidence>
<dbReference type="Gene3D" id="1.10.443.10">
    <property type="entry name" value="Intergrase catalytic core"/>
    <property type="match status" value="1"/>
</dbReference>
<evidence type="ECO:0000256" key="4">
    <source>
        <dbReference type="ARBA" id="ARBA00023172"/>
    </source>
</evidence>
<dbReference type="InterPro" id="IPR010998">
    <property type="entry name" value="Integrase_recombinase_N"/>
</dbReference>
<dbReference type="InterPro" id="IPR050808">
    <property type="entry name" value="Phage_Integrase"/>
</dbReference>
<dbReference type="Pfam" id="PF00589">
    <property type="entry name" value="Phage_integrase"/>
    <property type="match status" value="1"/>
</dbReference>
<comment type="caution">
    <text evidence="6">The sequence shown here is derived from an EMBL/GenBank/DDBJ whole genome shotgun (WGS) entry which is preliminary data.</text>
</comment>
<dbReference type="CDD" id="cd01184">
    <property type="entry name" value="INT_C_like_1"/>
    <property type="match status" value="1"/>
</dbReference>
<protein>
    <submittedName>
        <fullName evidence="6">Site-specific recombinase XerD</fullName>
    </submittedName>
</protein>
<keyword evidence="2" id="KW-0229">DNA integration</keyword>
<sequence length="431" mass="47844">MNAFVTVSAEAAALRASYDAEGMSNPIGIFICPHCHQAADVEYEKPWTDFPSGAEPYTCTHPVDAARCFRCKQVSFWLMVDFDLHNNDGRDWRDFPRKLLWPLTECPPRPQEVKPVLASVEAPKSAPKAVTLSYLAALYLAERQDQMKPASLRDMKSACKTLSAALTDSTGQELDLKTHTREDMTTLKAKLMEGRKPLTVNKLLTRLSTILTWAVNSGYLEKTYNKGLKITKGAESGRKAFTPAQVTKVMEAMGQLPEDSWKRWAMSLGVITGARIGEVFQLTKEDVRKVGDVVVIDLNETGNKSLKNKHSTRIVPLVDGAYGFDLQAFLRFVESCTDKLFDRVSHNFTRVLNETLRDIVGVESGEGLTFHSLRHSLASLMKHNGIQVSIVQDILGHSSQTITFDLYGGDMRLAIGKLEAALRDSFAVATV</sequence>
<dbReference type="RefSeq" id="WP_069519160.1">
    <property type="nucleotide sequence ID" value="NZ_FOFP01000014.1"/>
</dbReference>
<comment type="similarity">
    <text evidence="1">Belongs to the 'phage' integrase family.</text>
</comment>
<dbReference type="InterPro" id="IPR002104">
    <property type="entry name" value="Integrase_catalytic"/>
</dbReference>
<reference evidence="6 7" key="1">
    <citation type="submission" date="2016-10" db="EMBL/GenBank/DDBJ databases">
        <authorList>
            <person name="Varghese N."/>
            <person name="Submissions S."/>
        </authorList>
    </citation>
    <scope>NUCLEOTIDE SEQUENCE [LARGE SCALE GENOMIC DNA]</scope>
    <source>
        <strain evidence="6 7">CIP 109853</strain>
    </source>
</reference>
<organism evidence="6 7">
    <name type="scientific">Pseudomonas cuatrocienegasensis</name>
    <dbReference type="NCBI Taxonomy" id="543360"/>
    <lineage>
        <taxon>Bacteria</taxon>
        <taxon>Pseudomonadati</taxon>
        <taxon>Pseudomonadota</taxon>
        <taxon>Gammaproteobacteria</taxon>
        <taxon>Pseudomonadales</taxon>
        <taxon>Pseudomonadaceae</taxon>
        <taxon>Pseudomonas</taxon>
    </lineage>
</organism>
<keyword evidence="7" id="KW-1185">Reference proteome</keyword>
<keyword evidence="3" id="KW-0238">DNA-binding</keyword>
<dbReference type="PANTHER" id="PTHR30629">
    <property type="entry name" value="PROPHAGE INTEGRASE"/>
    <property type="match status" value="1"/>
</dbReference>
<evidence type="ECO:0000256" key="3">
    <source>
        <dbReference type="ARBA" id="ARBA00023125"/>
    </source>
</evidence>
<accession>A0ABY1BK76</accession>
<dbReference type="PROSITE" id="PS51898">
    <property type="entry name" value="TYR_RECOMBINASE"/>
    <property type="match status" value="1"/>
</dbReference>
<dbReference type="Gene3D" id="1.10.150.130">
    <property type="match status" value="1"/>
</dbReference>
<evidence type="ECO:0000259" key="5">
    <source>
        <dbReference type="PROSITE" id="PS51898"/>
    </source>
</evidence>
<dbReference type="InterPro" id="IPR011010">
    <property type="entry name" value="DNA_brk_join_enz"/>
</dbReference>
<keyword evidence="4" id="KW-0233">DNA recombination</keyword>